<dbReference type="SMART" id="SM00066">
    <property type="entry name" value="GAL4"/>
    <property type="match status" value="1"/>
</dbReference>
<dbReference type="Pfam" id="PF00172">
    <property type="entry name" value="Zn_clus"/>
    <property type="match status" value="1"/>
</dbReference>
<feature type="domain" description="Zn(2)-C6 fungal-type" evidence="7">
    <location>
        <begin position="49"/>
        <end position="79"/>
    </location>
</feature>
<dbReference type="GO" id="GO:0005634">
    <property type="term" value="C:nucleus"/>
    <property type="evidence" value="ECO:0007669"/>
    <property type="project" value="UniProtKB-SubCell"/>
</dbReference>
<evidence type="ECO:0000256" key="6">
    <source>
        <dbReference type="SAM" id="MobiDB-lite"/>
    </source>
</evidence>
<keyword evidence="4" id="KW-0804">Transcription</keyword>
<evidence type="ECO:0000256" key="5">
    <source>
        <dbReference type="ARBA" id="ARBA00023242"/>
    </source>
</evidence>
<keyword evidence="2" id="KW-0479">Metal-binding</keyword>
<evidence type="ECO:0000256" key="2">
    <source>
        <dbReference type="ARBA" id="ARBA00022723"/>
    </source>
</evidence>
<dbReference type="GO" id="GO:0008270">
    <property type="term" value="F:zinc ion binding"/>
    <property type="evidence" value="ECO:0007669"/>
    <property type="project" value="InterPro"/>
</dbReference>
<evidence type="ECO:0000256" key="3">
    <source>
        <dbReference type="ARBA" id="ARBA00023015"/>
    </source>
</evidence>
<gene>
    <name evidence="8" type="ORF">NKR23_g10726</name>
</gene>
<dbReference type="AlphaFoldDB" id="A0AA38VHP6"/>
<dbReference type="PROSITE" id="PS50048">
    <property type="entry name" value="ZN2_CY6_FUNGAL_2"/>
    <property type="match status" value="1"/>
</dbReference>
<evidence type="ECO:0000256" key="4">
    <source>
        <dbReference type="ARBA" id="ARBA00023163"/>
    </source>
</evidence>
<evidence type="ECO:0000256" key="1">
    <source>
        <dbReference type="ARBA" id="ARBA00004123"/>
    </source>
</evidence>
<name>A0AA38VHP6_9PEZI</name>
<dbReference type="PANTHER" id="PTHR47338">
    <property type="entry name" value="ZN(II)2CYS6 TRANSCRIPTION FACTOR (EUROFUNG)-RELATED"/>
    <property type="match status" value="1"/>
</dbReference>
<dbReference type="Pfam" id="PF04082">
    <property type="entry name" value="Fungal_trans"/>
    <property type="match status" value="1"/>
</dbReference>
<dbReference type="Gene3D" id="4.10.240.10">
    <property type="entry name" value="Zn(2)-C6 fungal-type DNA-binding domain"/>
    <property type="match status" value="1"/>
</dbReference>
<organism evidence="8 9">
    <name type="scientific">Pleurostoma richardsiae</name>
    <dbReference type="NCBI Taxonomy" id="41990"/>
    <lineage>
        <taxon>Eukaryota</taxon>
        <taxon>Fungi</taxon>
        <taxon>Dikarya</taxon>
        <taxon>Ascomycota</taxon>
        <taxon>Pezizomycotina</taxon>
        <taxon>Sordariomycetes</taxon>
        <taxon>Sordariomycetidae</taxon>
        <taxon>Calosphaeriales</taxon>
        <taxon>Pleurostomataceae</taxon>
        <taxon>Pleurostoma</taxon>
    </lineage>
</organism>
<keyword evidence="5" id="KW-0539">Nucleus</keyword>
<evidence type="ECO:0000313" key="8">
    <source>
        <dbReference type="EMBL" id="KAJ9133420.1"/>
    </source>
</evidence>
<proteinExistence type="predicted"/>
<evidence type="ECO:0000259" key="7">
    <source>
        <dbReference type="PROSITE" id="PS50048"/>
    </source>
</evidence>
<dbReference type="InterPro" id="IPR007219">
    <property type="entry name" value="XnlR_reg_dom"/>
</dbReference>
<comment type="caution">
    <text evidence="8">The sequence shown here is derived from an EMBL/GenBank/DDBJ whole genome shotgun (WGS) entry which is preliminary data.</text>
</comment>
<dbReference type="PROSITE" id="PS00463">
    <property type="entry name" value="ZN2_CY6_FUNGAL_1"/>
    <property type="match status" value="1"/>
</dbReference>
<sequence length="587" mass="65408">METSPLSEYPTPSPGHAVCDSDPKPAMSIRDSMVGKSSDHGVRALSQLSCIQCRARKVKCNRVKPCCAGCAKLGTDCVFPDSRQRHVSRRKNVRELDVRLAQLEDKMNGIQAAGMVPADQLLFPSEWPAAMPDWEQLENEINTQSAPPPAPMLTPRQSQPRLTEELTELYFDKLHYAAPMLNRSRYTASLALPQNMQPPLCLQHIVMALASLMIDTYRDLAASFYQRARAYAESDEQQGHGEHFVTVSHAQCWALMANYEAQQRMFGRASVSLSRAVRIAQMLGLHRLDDPQQPVVLGLPGARDWCETEERRRTWWVIFCSDRFVVGVTGWPALINESDITTLLPASDEAFNNALEEKACPLQTVLSQKSAAYSSFAGRVLAAHIFYRIAEHTSLRTQDDDDAKDVKNGSYWNRYRRIDNDLATMLMFLPDSLRLSRSHGCLNATFVNISVQTSIICLHQSALAKVDALGLPEHLKQQSAVRLLPAAQEILSALRMAAIEIEAVMRNPMIAFSAYMAALVLVKDSTEGHNRQSVDDLDFLLELLTAVGRKNVIVWSLAVQLGLELKRSGISVDVGKVTLRILSFAAY</sequence>
<dbReference type="SUPFAM" id="SSF57701">
    <property type="entry name" value="Zn2/Cys6 DNA-binding domain"/>
    <property type="match status" value="1"/>
</dbReference>
<dbReference type="CDD" id="cd00067">
    <property type="entry name" value="GAL4"/>
    <property type="match status" value="1"/>
</dbReference>
<dbReference type="EMBL" id="JANBVO010000050">
    <property type="protein sequence ID" value="KAJ9133420.1"/>
    <property type="molecule type" value="Genomic_DNA"/>
</dbReference>
<evidence type="ECO:0000313" key="9">
    <source>
        <dbReference type="Proteomes" id="UP001174694"/>
    </source>
</evidence>
<dbReference type="InterPro" id="IPR036864">
    <property type="entry name" value="Zn2-C6_fun-type_DNA-bd_sf"/>
</dbReference>
<protein>
    <submittedName>
        <fullName evidence="8">Binuclear zinc transcription factor</fullName>
    </submittedName>
</protein>
<keyword evidence="9" id="KW-1185">Reference proteome</keyword>
<dbReference type="GO" id="GO:0006351">
    <property type="term" value="P:DNA-templated transcription"/>
    <property type="evidence" value="ECO:0007669"/>
    <property type="project" value="InterPro"/>
</dbReference>
<dbReference type="Proteomes" id="UP001174694">
    <property type="component" value="Unassembled WGS sequence"/>
</dbReference>
<reference evidence="8" key="1">
    <citation type="submission" date="2022-07" db="EMBL/GenBank/DDBJ databases">
        <title>Fungi with potential for degradation of polypropylene.</title>
        <authorList>
            <person name="Gostincar C."/>
        </authorList>
    </citation>
    <scope>NUCLEOTIDE SEQUENCE</scope>
    <source>
        <strain evidence="8">EXF-13308</strain>
    </source>
</reference>
<feature type="region of interest" description="Disordered" evidence="6">
    <location>
        <begin position="1"/>
        <end position="26"/>
    </location>
</feature>
<dbReference type="InterPro" id="IPR001138">
    <property type="entry name" value="Zn2Cys6_DnaBD"/>
</dbReference>
<dbReference type="GO" id="GO:0003677">
    <property type="term" value="F:DNA binding"/>
    <property type="evidence" value="ECO:0007669"/>
    <property type="project" value="InterPro"/>
</dbReference>
<dbReference type="CDD" id="cd12148">
    <property type="entry name" value="fungal_TF_MHR"/>
    <property type="match status" value="1"/>
</dbReference>
<dbReference type="PANTHER" id="PTHR47338:SF10">
    <property type="entry name" value="TRANSCRIPTION FACTOR DOMAIN-CONTAINING PROTEIN-RELATED"/>
    <property type="match status" value="1"/>
</dbReference>
<dbReference type="InterPro" id="IPR050815">
    <property type="entry name" value="TF_fung"/>
</dbReference>
<dbReference type="SMART" id="SM00906">
    <property type="entry name" value="Fungal_trans"/>
    <property type="match status" value="1"/>
</dbReference>
<accession>A0AA38VHP6</accession>
<keyword evidence="3" id="KW-0805">Transcription regulation</keyword>
<dbReference type="GO" id="GO:0000981">
    <property type="term" value="F:DNA-binding transcription factor activity, RNA polymerase II-specific"/>
    <property type="evidence" value="ECO:0007669"/>
    <property type="project" value="InterPro"/>
</dbReference>
<comment type="subcellular location">
    <subcellularLocation>
        <location evidence="1">Nucleus</location>
    </subcellularLocation>
</comment>